<dbReference type="RefSeq" id="WP_135207955.1">
    <property type="nucleotide sequence ID" value="NZ_SPVF01000185.1"/>
</dbReference>
<dbReference type="EMBL" id="SPVF01000185">
    <property type="protein sequence ID" value="TFW17406.1"/>
    <property type="molecule type" value="Genomic_DNA"/>
</dbReference>
<dbReference type="Pfam" id="PF06983">
    <property type="entry name" value="3-dmu-9_3-mt"/>
    <property type="match status" value="1"/>
</dbReference>
<reference evidence="2 3" key="1">
    <citation type="submission" date="2019-03" db="EMBL/GenBank/DDBJ databases">
        <title>Draft Genome Sequence of Massilia arenosa sp. nov., a Novel Massilia Species Isolated from a Sandy-loam Maize Soil.</title>
        <authorList>
            <person name="Raths R."/>
            <person name="Peta V."/>
            <person name="Bucking H."/>
        </authorList>
    </citation>
    <scope>NUCLEOTIDE SEQUENCE [LARGE SCALE GENOMIC DNA]</scope>
    <source>
        <strain evidence="2 3">MC02</strain>
    </source>
</reference>
<feature type="domain" description="PhnB-like" evidence="1">
    <location>
        <begin position="3"/>
        <end position="130"/>
    </location>
</feature>
<proteinExistence type="predicted"/>
<organism evidence="2 3">
    <name type="scientific">Zemynaea arenosa</name>
    <dbReference type="NCBI Taxonomy" id="2561931"/>
    <lineage>
        <taxon>Bacteria</taxon>
        <taxon>Pseudomonadati</taxon>
        <taxon>Pseudomonadota</taxon>
        <taxon>Betaproteobacteria</taxon>
        <taxon>Burkholderiales</taxon>
        <taxon>Oxalobacteraceae</taxon>
        <taxon>Telluria group</taxon>
        <taxon>Zemynaea</taxon>
    </lineage>
</organism>
<dbReference type="CDD" id="cd06588">
    <property type="entry name" value="PhnB_like"/>
    <property type="match status" value="1"/>
</dbReference>
<evidence type="ECO:0000259" key="1">
    <source>
        <dbReference type="Pfam" id="PF06983"/>
    </source>
</evidence>
<evidence type="ECO:0000313" key="3">
    <source>
        <dbReference type="Proteomes" id="UP000298438"/>
    </source>
</evidence>
<keyword evidence="3" id="KW-1185">Reference proteome</keyword>
<sequence length="139" mass="14939">MHIQPTLYFRGACRDAIAFYVQALGAEVLSEQTVANTIPPDQARPGTEHMMLRAVLRIGESVIYLADGHGEPPAQFAGISLSLATRDEAEAQRYATALADGGSTRLPLRPTLWAGLYGMVIDRFGVCWTVEAPLAAPAV</sequence>
<dbReference type="SUPFAM" id="SSF54593">
    <property type="entry name" value="Glyoxalase/Bleomycin resistance protein/Dihydroxybiphenyl dioxygenase"/>
    <property type="match status" value="1"/>
</dbReference>
<protein>
    <submittedName>
        <fullName evidence="2">VOC family protein</fullName>
    </submittedName>
</protein>
<comment type="caution">
    <text evidence="2">The sequence shown here is derived from an EMBL/GenBank/DDBJ whole genome shotgun (WGS) entry which is preliminary data.</text>
</comment>
<name>A0A4Y9SCJ7_9BURK</name>
<dbReference type="OrthoDB" id="5293819at2"/>
<accession>A0A4Y9SCJ7</accession>
<dbReference type="PANTHER" id="PTHR33990:SF1">
    <property type="entry name" value="PROTEIN YJDN"/>
    <property type="match status" value="1"/>
</dbReference>
<dbReference type="InterPro" id="IPR029068">
    <property type="entry name" value="Glyas_Bleomycin-R_OHBP_Dase"/>
</dbReference>
<dbReference type="Gene3D" id="3.10.180.10">
    <property type="entry name" value="2,3-Dihydroxybiphenyl 1,2-Dioxygenase, domain 1"/>
    <property type="match status" value="1"/>
</dbReference>
<dbReference type="InterPro" id="IPR028973">
    <property type="entry name" value="PhnB-like"/>
</dbReference>
<dbReference type="Proteomes" id="UP000298438">
    <property type="component" value="Unassembled WGS sequence"/>
</dbReference>
<evidence type="ECO:0000313" key="2">
    <source>
        <dbReference type="EMBL" id="TFW17406.1"/>
    </source>
</evidence>
<dbReference type="PANTHER" id="PTHR33990">
    <property type="entry name" value="PROTEIN YJDN-RELATED"/>
    <property type="match status" value="1"/>
</dbReference>
<gene>
    <name evidence="2" type="ORF">E4L96_14585</name>
</gene>
<dbReference type="AlphaFoldDB" id="A0A4Y9SCJ7"/>